<evidence type="ECO:0000313" key="1">
    <source>
        <dbReference type="EMBL" id="GFH47599.1"/>
    </source>
</evidence>
<dbReference type="AlphaFoldDB" id="A0AAD3H2L4"/>
<reference evidence="1 2" key="1">
    <citation type="journal article" date="2021" name="Sci. Rep.">
        <title>The genome of the diatom Chaetoceros tenuissimus carries an ancient integrated fragment of an extant virus.</title>
        <authorList>
            <person name="Hongo Y."/>
            <person name="Kimura K."/>
            <person name="Takaki Y."/>
            <person name="Yoshida Y."/>
            <person name="Baba S."/>
            <person name="Kobayashi G."/>
            <person name="Nagasaki K."/>
            <person name="Hano T."/>
            <person name="Tomaru Y."/>
        </authorList>
    </citation>
    <scope>NUCLEOTIDE SEQUENCE [LARGE SCALE GENOMIC DNA]</scope>
    <source>
        <strain evidence="1 2">NIES-3715</strain>
    </source>
</reference>
<evidence type="ECO:0000313" key="2">
    <source>
        <dbReference type="Proteomes" id="UP001054902"/>
    </source>
</evidence>
<dbReference type="Gene3D" id="1.25.40.20">
    <property type="entry name" value="Ankyrin repeat-containing domain"/>
    <property type="match status" value="1"/>
</dbReference>
<organism evidence="1 2">
    <name type="scientific">Chaetoceros tenuissimus</name>
    <dbReference type="NCBI Taxonomy" id="426638"/>
    <lineage>
        <taxon>Eukaryota</taxon>
        <taxon>Sar</taxon>
        <taxon>Stramenopiles</taxon>
        <taxon>Ochrophyta</taxon>
        <taxon>Bacillariophyta</taxon>
        <taxon>Coscinodiscophyceae</taxon>
        <taxon>Chaetocerotophycidae</taxon>
        <taxon>Chaetocerotales</taxon>
        <taxon>Chaetocerotaceae</taxon>
        <taxon>Chaetoceros</taxon>
    </lineage>
</organism>
<dbReference type="InterPro" id="IPR052050">
    <property type="entry name" value="SecEffector_AnkRepeat"/>
</dbReference>
<dbReference type="EMBL" id="BLLK01000023">
    <property type="protein sequence ID" value="GFH47599.1"/>
    <property type="molecule type" value="Genomic_DNA"/>
</dbReference>
<dbReference type="SUPFAM" id="SSF140860">
    <property type="entry name" value="Pseudo ankyrin repeat-like"/>
    <property type="match status" value="1"/>
</dbReference>
<gene>
    <name evidence="1" type="ORF">CTEN210_04074</name>
</gene>
<dbReference type="SUPFAM" id="SSF48403">
    <property type="entry name" value="Ankyrin repeat"/>
    <property type="match status" value="1"/>
</dbReference>
<keyword evidence="2" id="KW-1185">Reference proteome</keyword>
<proteinExistence type="predicted"/>
<dbReference type="InterPro" id="IPR036770">
    <property type="entry name" value="Ankyrin_rpt-contain_sf"/>
</dbReference>
<comment type="caution">
    <text evidence="1">The sequence shown here is derived from an EMBL/GenBank/DDBJ whole genome shotgun (WGS) entry which is preliminary data.</text>
</comment>
<dbReference type="Proteomes" id="UP001054902">
    <property type="component" value="Unassembled WGS sequence"/>
</dbReference>
<accession>A0AAD3H2L4</accession>
<sequence>MSSKKLKVASTSDGTKEVPCTSISDLPNDLLKHCFSFIPGSYITVAPVSRQFFSNYSTVDIDDSLTVSSTDALLKIGRNKRTTADAVASDVFLTEYGFLNNAPIEFMHEVCRKAIMKGRKDIIECATVFGVDFKQGVFDDDSYVDILDIMLRGVPRQSTMIKTLAEEASSSAAAYGASEKGHLHILQWFQERDKDFISDHGVAEQVTLHGHLDILRWLADDNIERIALVLPAMIDHKVAASSGRVEVLKFLQERSYTQFNETLFSAAAKSGSIDMLKYCHENNCHFDSSAYHDAFENEDKAKVLQTLKFLHLHEYPWNEKVCELAAKTDNLRTLKFARSKGCPWNAKETVKFAAMSGNIDILEYCLQNGCELSADLCAYSVLKKNNPKALDTLQWLRQRSCPWDDKTCQYAVTYKNYDAFVWARNNGCEMDSITFSMVMSSDNISVIEHCLENQDKNRKFFQIRGRNEDSDDITSICKSIFTLGYDSTAGLVEKLRLLQKYGHEWNASVTAIAADSGNLQVLKWLHFRGCPWDARTCNAAIRNNNLEMLKYAHENGCEWTKNTYAHCFEYMGLQYGKISTKPISKLKKILKYLEDNDCPRPEESDWDGRQGA</sequence>
<protein>
    <submittedName>
        <fullName evidence="1">Uncharacterized protein</fullName>
    </submittedName>
</protein>
<dbReference type="PANTHER" id="PTHR46586">
    <property type="entry name" value="ANKYRIN REPEAT-CONTAINING PROTEIN"/>
    <property type="match status" value="1"/>
</dbReference>
<dbReference type="PANTHER" id="PTHR46586:SF3">
    <property type="entry name" value="ANKYRIN REPEAT-CONTAINING PROTEIN"/>
    <property type="match status" value="1"/>
</dbReference>
<name>A0AAD3H2L4_9STRA</name>